<dbReference type="Proteomes" id="UP000325313">
    <property type="component" value="Unassembled WGS sequence"/>
</dbReference>
<evidence type="ECO:0000256" key="1">
    <source>
        <dbReference type="SAM" id="MobiDB-lite"/>
    </source>
</evidence>
<evidence type="ECO:0000313" key="3">
    <source>
        <dbReference type="Proteomes" id="UP000325313"/>
    </source>
</evidence>
<proteinExistence type="predicted"/>
<sequence length="338" mass="37714">MGPVIPPEGPVCLVPIGCLDPSPLIPPFVLPAFLSHQKNRSPSSTSIILIRLSPKKANLSTLVQAFKAGSLAFPHPLRLPAEKIESKKKEKQQQHERHTMYFSLPSSLVIYSLLLAGSTVVCPPNNYETLGSTLKIKEIVSSRYAKGEEAALNQPLKEQPNLLALARKQDPEMTRRQKMLTFGRSYSIGGKVFGKIWEGIKNGWRPIGSFFKRMVTRFDEDIDKKDLKTLQDAKRANKLPDTLFDPLLPHHSPDDLNHQHSSATYDPAHHPATQEQPYFHPAQTTYPPPSFDSAHHYPAPYADHPPQPAAQFPYNDFYHHGSTSSGARHTETSSGSHQ</sequence>
<feature type="region of interest" description="Disordered" evidence="1">
    <location>
        <begin position="241"/>
        <end position="338"/>
    </location>
</feature>
<dbReference type="AlphaFoldDB" id="A0A5B0QDB3"/>
<gene>
    <name evidence="2" type="ORF">PGTUg99_000781</name>
</gene>
<reference evidence="2 3" key="1">
    <citation type="submission" date="2019-05" db="EMBL/GenBank/DDBJ databases">
        <title>Emergence of the Ug99 lineage of the wheat stem rust pathogen through somatic hybridization.</title>
        <authorList>
            <person name="Li F."/>
            <person name="Upadhyaya N.M."/>
            <person name="Sperschneider J."/>
            <person name="Matny O."/>
            <person name="Nguyen-Phuc H."/>
            <person name="Mago R."/>
            <person name="Raley C."/>
            <person name="Miller M.E."/>
            <person name="Silverstein K.A.T."/>
            <person name="Henningsen E."/>
            <person name="Hirsch C.D."/>
            <person name="Visser B."/>
            <person name="Pretorius Z.A."/>
            <person name="Steffenson B.J."/>
            <person name="Schwessinger B."/>
            <person name="Dodds P.N."/>
            <person name="Figueroa M."/>
        </authorList>
    </citation>
    <scope>NUCLEOTIDE SEQUENCE [LARGE SCALE GENOMIC DNA]</scope>
    <source>
        <strain evidence="2 3">Ug99</strain>
    </source>
</reference>
<comment type="caution">
    <text evidence="2">The sequence shown here is derived from an EMBL/GenBank/DDBJ whole genome shotgun (WGS) entry which is preliminary data.</text>
</comment>
<evidence type="ECO:0000313" key="2">
    <source>
        <dbReference type="EMBL" id="KAA1111220.1"/>
    </source>
</evidence>
<protein>
    <submittedName>
        <fullName evidence="2">Uncharacterized protein</fullName>
    </submittedName>
</protein>
<feature type="compositionally biased region" description="Polar residues" evidence="1">
    <location>
        <begin position="321"/>
        <end position="338"/>
    </location>
</feature>
<name>A0A5B0QDB3_PUCGR</name>
<organism evidence="2 3">
    <name type="scientific">Puccinia graminis f. sp. tritici</name>
    <dbReference type="NCBI Taxonomy" id="56615"/>
    <lineage>
        <taxon>Eukaryota</taxon>
        <taxon>Fungi</taxon>
        <taxon>Dikarya</taxon>
        <taxon>Basidiomycota</taxon>
        <taxon>Pucciniomycotina</taxon>
        <taxon>Pucciniomycetes</taxon>
        <taxon>Pucciniales</taxon>
        <taxon>Pucciniaceae</taxon>
        <taxon>Puccinia</taxon>
    </lineage>
</organism>
<accession>A0A5B0QDB3</accession>
<dbReference type="EMBL" id="VDEP01000298">
    <property type="protein sequence ID" value="KAA1111220.1"/>
    <property type="molecule type" value="Genomic_DNA"/>
</dbReference>